<dbReference type="PANTHER" id="PTHR47634">
    <property type="entry name" value="PROTEIN KINASE DOMAIN-CONTAINING PROTEIN-RELATED"/>
    <property type="match status" value="1"/>
</dbReference>
<dbReference type="PANTHER" id="PTHR47634:SF9">
    <property type="entry name" value="PROTEIN KINASE DOMAIN-CONTAINING PROTEIN-RELATED"/>
    <property type="match status" value="1"/>
</dbReference>
<gene>
    <name evidence="12" type="ORF">PGTG_06984</name>
</gene>
<dbReference type="GeneID" id="10537016"/>
<dbReference type="KEGG" id="pgr:PGTG_06984"/>
<reference evidence="13" key="2">
    <citation type="journal article" date="2011" name="Proc. Natl. Acad. Sci. U.S.A.">
        <title>Obligate biotrophy features unraveled by the genomic analysis of rust fungi.</title>
        <authorList>
            <person name="Duplessis S."/>
            <person name="Cuomo C.A."/>
            <person name="Lin Y.-C."/>
            <person name="Aerts A."/>
            <person name="Tisserant E."/>
            <person name="Veneault-Fourrey C."/>
            <person name="Joly D.L."/>
            <person name="Hacquard S."/>
            <person name="Amselem J."/>
            <person name="Cantarel B.L."/>
            <person name="Chiu R."/>
            <person name="Coutinho P.M."/>
            <person name="Feau N."/>
            <person name="Field M."/>
            <person name="Frey P."/>
            <person name="Gelhaye E."/>
            <person name="Goldberg J."/>
            <person name="Grabherr M.G."/>
            <person name="Kodira C.D."/>
            <person name="Kohler A."/>
            <person name="Kuees U."/>
            <person name="Lindquist E.A."/>
            <person name="Lucas S.M."/>
            <person name="Mago R."/>
            <person name="Mauceli E."/>
            <person name="Morin E."/>
            <person name="Murat C."/>
            <person name="Pangilinan J.L."/>
            <person name="Park R."/>
            <person name="Pearson M."/>
            <person name="Quesneville H."/>
            <person name="Rouhier N."/>
            <person name="Sakthikumar S."/>
            <person name="Salamov A.A."/>
            <person name="Schmutz J."/>
            <person name="Selles B."/>
            <person name="Shapiro H."/>
            <person name="Tanguay P."/>
            <person name="Tuskan G.A."/>
            <person name="Henrissat B."/>
            <person name="Van de Peer Y."/>
            <person name="Rouze P."/>
            <person name="Ellis J.G."/>
            <person name="Dodds P.N."/>
            <person name="Schein J.E."/>
            <person name="Zhong S."/>
            <person name="Hamelin R.C."/>
            <person name="Grigoriev I.V."/>
            <person name="Szabo L.J."/>
            <person name="Martin F."/>
        </authorList>
    </citation>
    <scope>NUCLEOTIDE SEQUENCE [LARGE SCALE GENOMIC DNA]</scope>
    <source>
        <strain evidence="13">CRL 75-36-700-3 / race SCCL</strain>
    </source>
</reference>
<accession>E3KAY4</accession>
<protein>
    <recommendedName>
        <fullName evidence="1">non-specific serine/threonine protein kinase</fullName>
        <ecNumber evidence="1">2.7.11.1</ecNumber>
    </recommendedName>
</protein>
<evidence type="ECO:0000313" key="13">
    <source>
        <dbReference type="Proteomes" id="UP000008783"/>
    </source>
</evidence>
<dbReference type="Proteomes" id="UP000008783">
    <property type="component" value="Unassembled WGS sequence"/>
</dbReference>
<evidence type="ECO:0000259" key="11">
    <source>
        <dbReference type="PROSITE" id="PS50011"/>
    </source>
</evidence>
<feature type="domain" description="Protein kinase" evidence="11">
    <location>
        <begin position="134"/>
        <end position="485"/>
    </location>
</feature>
<dbReference type="Pfam" id="PF00069">
    <property type="entry name" value="Pkinase"/>
    <property type="match status" value="1"/>
</dbReference>
<dbReference type="InterPro" id="IPR017441">
    <property type="entry name" value="Protein_kinase_ATP_BS"/>
</dbReference>
<feature type="compositionally biased region" description="Low complexity" evidence="10">
    <location>
        <begin position="37"/>
        <end position="57"/>
    </location>
</feature>
<keyword evidence="13" id="KW-1185">Reference proteome</keyword>
<dbReference type="AlphaFoldDB" id="E3KAY4"/>
<dbReference type="SUPFAM" id="SSF56112">
    <property type="entry name" value="Protein kinase-like (PK-like)"/>
    <property type="match status" value="1"/>
</dbReference>
<evidence type="ECO:0000256" key="5">
    <source>
        <dbReference type="ARBA" id="ARBA00022777"/>
    </source>
</evidence>
<dbReference type="Gene3D" id="1.10.510.10">
    <property type="entry name" value="Transferase(Phosphotransferase) domain 1"/>
    <property type="match status" value="1"/>
</dbReference>
<evidence type="ECO:0000256" key="7">
    <source>
        <dbReference type="ARBA" id="ARBA00047899"/>
    </source>
</evidence>
<name>E3KAY4_PUCGT</name>
<dbReference type="InterPro" id="IPR051334">
    <property type="entry name" value="SRPK"/>
</dbReference>
<dbReference type="eggNOG" id="KOG1290">
    <property type="taxonomic scope" value="Eukaryota"/>
</dbReference>
<dbReference type="FunFam" id="1.10.510.10:FF:002258">
    <property type="entry name" value="CMGC/SRPK protein kinase"/>
    <property type="match status" value="1"/>
</dbReference>
<dbReference type="RefSeq" id="XP_003325782.1">
    <property type="nucleotide sequence ID" value="XM_003325734.2"/>
</dbReference>
<evidence type="ECO:0000256" key="2">
    <source>
        <dbReference type="ARBA" id="ARBA00022527"/>
    </source>
</evidence>
<dbReference type="EC" id="2.7.11.1" evidence="1"/>
<dbReference type="OMA" id="LKPDDMP"/>
<reference key="1">
    <citation type="submission" date="2007-01" db="EMBL/GenBank/DDBJ databases">
        <title>The Genome Sequence of Puccinia graminis f. sp. tritici Strain CRL 75-36-700-3.</title>
        <authorList>
            <consortium name="The Broad Institute Genome Sequencing Platform"/>
            <person name="Birren B."/>
            <person name="Lander E."/>
            <person name="Galagan J."/>
            <person name="Nusbaum C."/>
            <person name="Devon K."/>
            <person name="Cuomo C."/>
            <person name="Jaffe D."/>
            <person name="Butler J."/>
            <person name="Alvarez P."/>
            <person name="Gnerre S."/>
            <person name="Grabherr M."/>
            <person name="Mauceli E."/>
            <person name="Brockman W."/>
            <person name="Young S."/>
            <person name="LaButti K."/>
            <person name="Sykes S."/>
            <person name="DeCaprio D."/>
            <person name="Crawford M."/>
            <person name="Koehrsen M."/>
            <person name="Engels R."/>
            <person name="Montgomery P."/>
            <person name="Pearson M."/>
            <person name="Howarth C."/>
            <person name="Larson L."/>
            <person name="White J."/>
            <person name="Zeng Q."/>
            <person name="Kodira C."/>
            <person name="Yandava C."/>
            <person name="Alvarado L."/>
            <person name="O'Leary S."/>
            <person name="Szabo L."/>
            <person name="Dean R."/>
            <person name="Schein J."/>
        </authorList>
    </citation>
    <scope>NUCLEOTIDE SEQUENCE</scope>
    <source>
        <strain>CRL 75-36-700-3</strain>
    </source>
</reference>
<dbReference type="HOGENOM" id="CLU_000288_81_13_1"/>
<dbReference type="OrthoDB" id="5979581at2759"/>
<evidence type="ECO:0000256" key="9">
    <source>
        <dbReference type="PROSITE-ProRule" id="PRU10141"/>
    </source>
</evidence>
<dbReference type="GO" id="GO:0004674">
    <property type="term" value="F:protein serine/threonine kinase activity"/>
    <property type="evidence" value="ECO:0000318"/>
    <property type="project" value="GO_Central"/>
</dbReference>
<feature type="binding site" evidence="9">
    <location>
        <position position="163"/>
    </location>
    <ligand>
        <name>ATP</name>
        <dbReference type="ChEBI" id="CHEBI:30616"/>
    </ligand>
</feature>
<dbReference type="GO" id="GO:0035556">
    <property type="term" value="P:intracellular signal transduction"/>
    <property type="evidence" value="ECO:0000318"/>
    <property type="project" value="GO_Central"/>
</dbReference>
<dbReference type="VEuPathDB" id="FungiDB:PGTG_06984"/>
<dbReference type="InterPro" id="IPR011009">
    <property type="entry name" value="Kinase-like_dom_sf"/>
</dbReference>
<evidence type="ECO:0000256" key="3">
    <source>
        <dbReference type="ARBA" id="ARBA00022679"/>
    </source>
</evidence>
<evidence type="ECO:0000256" key="6">
    <source>
        <dbReference type="ARBA" id="ARBA00022840"/>
    </source>
</evidence>
<proteinExistence type="predicted"/>
<keyword evidence="2" id="KW-0723">Serine/threonine-protein kinase</keyword>
<dbReference type="SMART" id="SM00220">
    <property type="entry name" value="S_TKc"/>
    <property type="match status" value="1"/>
</dbReference>
<keyword evidence="3" id="KW-0808">Transferase</keyword>
<keyword evidence="6 9" id="KW-0067">ATP-binding</keyword>
<dbReference type="PROSITE" id="PS50011">
    <property type="entry name" value="PROTEIN_KINASE_DOM"/>
    <property type="match status" value="1"/>
</dbReference>
<dbReference type="PROSITE" id="PS00107">
    <property type="entry name" value="PROTEIN_KINASE_ATP"/>
    <property type="match status" value="1"/>
</dbReference>
<keyword evidence="5 12" id="KW-0418">Kinase</keyword>
<evidence type="ECO:0000256" key="1">
    <source>
        <dbReference type="ARBA" id="ARBA00012513"/>
    </source>
</evidence>
<dbReference type="STRING" id="418459.E3KAY4"/>
<evidence type="ECO:0000256" key="10">
    <source>
        <dbReference type="SAM" id="MobiDB-lite"/>
    </source>
</evidence>
<keyword evidence="4 9" id="KW-0547">Nucleotide-binding</keyword>
<comment type="catalytic activity">
    <reaction evidence="7">
        <text>L-threonyl-[protein] + ATP = O-phospho-L-threonyl-[protein] + ADP + H(+)</text>
        <dbReference type="Rhea" id="RHEA:46608"/>
        <dbReference type="Rhea" id="RHEA-COMP:11060"/>
        <dbReference type="Rhea" id="RHEA-COMP:11605"/>
        <dbReference type="ChEBI" id="CHEBI:15378"/>
        <dbReference type="ChEBI" id="CHEBI:30013"/>
        <dbReference type="ChEBI" id="CHEBI:30616"/>
        <dbReference type="ChEBI" id="CHEBI:61977"/>
        <dbReference type="ChEBI" id="CHEBI:456216"/>
        <dbReference type="EC" id="2.7.11.1"/>
    </reaction>
</comment>
<dbReference type="GO" id="GO:0005524">
    <property type="term" value="F:ATP binding"/>
    <property type="evidence" value="ECO:0007669"/>
    <property type="project" value="UniProtKB-UniRule"/>
</dbReference>
<evidence type="ECO:0000256" key="8">
    <source>
        <dbReference type="ARBA" id="ARBA00048679"/>
    </source>
</evidence>
<evidence type="ECO:0000313" key="12">
    <source>
        <dbReference type="EMBL" id="EFP81363.1"/>
    </source>
</evidence>
<dbReference type="InParanoid" id="E3KAY4"/>
<dbReference type="EMBL" id="DS178278">
    <property type="protein sequence ID" value="EFP81363.1"/>
    <property type="molecule type" value="Genomic_DNA"/>
</dbReference>
<dbReference type="GO" id="GO:0005634">
    <property type="term" value="C:nucleus"/>
    <property type="evidence" value="ECO:0000318"/>
    <property type="project" value="GO_Central"/>
</dbReference>
<dbReference type="Gene3D" id="3.30.200.20">
    <property type="entry name" value="Phosphorylase Kinase, domain 1"/>
    <property type="match status" value="1"/>
</dbReference>
<dbReference type="GO" id="GO:0005737">
    <property type="term" value="C:cytoplasm"/>
    <property type="evidence" value="ECO:0000318"/>
    <property type="project" value="GO_Central"/>
</dbReference>
<feature type="region of interest" description="Disordered" evidence="10">
    <location>
        <begin position="25"/>
        <end position="60"/>
    </location>
</feature>
<feature type="compositionally biased region" description="Polar residues" evidence="10">
    <location>
        <begin position="25"/>
        <end position="35"/>
    </location>
</feature>
<dbReference type="InterPro" id="IPR000719">
    <property type="entry name" value="Prot_kinase_dom"/>
</dbReference>
<comment type="catalytic activity">
    <reaction evidence="8">
        <text>L-seryl-[protein] + ATP = O-phospho-L-seryl-[protein] + ADP + H(+)</text>
        <dbReference type="Rhea" id="RHEA:17989"/>
        <dbReference type="Rhea" id="RHEA-COMP:9863"/>
        <dbReference type="Rhea" id="RHEA-COMP:11604"/>
        <dbReference type="ChEBI" id="CHEBI:15378"/>
        <dbReference type="ChEBI" id="CHEBI:29999"/>
        <dbReference type="ChEBI" id="CHEBI:30616"/>
        <dbReference type="ChEBI" id="CHEBI:83421"/>
        <dbReference type="ChEBI" id="CHEBI:456216"/>
        <dbReference type="EC" id="2.7.11.1"/>
    </reaction>
</comment>
<evidence type="ECO:0000256" key="4">
    <source>
        <dbReference type="ARBA" id="ARBA00022741"/>
    </source>
</evidence>
<feature type="region of interest" description="Disordered" evidence="10">
    <location>
        <begin position="79"/>
        <end position="113"/>
    </location>
</feature>
<sequence>MNHLSKHFCLVSRFTTLQTRCFAMSSHSSSGQRKSATPKSPSSSSKSTTSSSSSSSTGPAFFPPIILGGATREQIEACPFYAPSPPEPHSTLDQPYSPPDPIWYNSRRDGPPDLNVPGGNHSVNIGDQFHDNRYKVVRKLGWGSFSTVWLAHDQQLNRHVALKIVKSAKDFTDTAELEIKLHQRVSSANPDHLGYHHMAILLDHFKHEGPNGSHVCMVFEALGENLAGLNSRLGNGGIPQSVIRDVGRQILLGLDYLHRECGITHTGIKPEHILICIEDIEKLIRSELEKQHNTKTTAPICTPQLQSFSASSRTSHSKEDHSPIMVKIADLGDAAWSLSHHLTNRIQTRQYRSPEVIVGVPWNQRIDMWSVGCLFFELLTGNYLFHSPEDSDHVDQIHLMQIIDLVGPFPLEMALSGRYTHGIAHEIASYNYKQAMSCQEWNLEIMMSFYGFDKSIIQCLYRMLQIDPSKRCEAKEILDDKKCWLGAEK</sequence>
<organism evidence="12 13">
    <name type="scientific">Puccinia graminis f. sp. tritici (strain CRL 75-36-700-3 / race SCCL)</name>
    <name type="common">Black stem rust fungus</name>
    <dbReference type="NCBI Taxonomy" id="418459"/>
    <lineage>
        <taxon>Eukaryota</taxon>
        <taxon>Fungi</taxon>
        <taxon>Dikarya</taxon>
        <taxon>Basidiomycota</taxon>
        <taxon>Pucciniomycotina</taxon>
        <taxon>Pucciniomycetes</taxon>
        <taxon>Pucciniales</taxon>
        <taxon>Pucciniaceae</taxon>
        <taxon>Puccinia</taxon>
    </lineage>
</organism>